<evidence type="ECO:0000256" key="1">
    <source>
        <dbReference type="ARBA" id="ARBA00010641"/>
    </source>
</evidence>
<evidence type="ECO:0000313" key="8">
    <source>
        <dbReference type="Proteomes" id="UP000646484"/>
    </source>
</evidence>
<dbReference type="Gene3D" id="1.10.1740.10">
    <property type="match status" value="1"/>
</dbReference>
<dbReference type="CDD" id="cd06171">
    <property type="entry name" value="Sigma70_r4"/>
    <property type="match status" value="1"/>
</dbReference>
<feature type="domain" description="RNA polymerase sigma-70 region 2" evidence="5">
    <location>
        <begin position="23"/>
        <end position="90"/>
    </location>
</feature>
<keyword evidence="4" id="KW-0804">Transcription</keyword>
<dbReference type="Pfam" id="PF08281">
    <property type="entry name" value="Sigma70_r4_2"/>
    <property type="match status" value="1"/>
</dbReference>
<reference evidence="7 8" key="1">
    <citation type="submission" date="2020-08" db="EMBL/GenBank/DDBJ databases">
        <title>Genome public.</title>
        <authorList>
            <person name="Liu C."/>
            <person name="Sun Q."/>
        </authorList>
    </citation>
    <scope>NUCLEOTIDE SEQUENCE [LARGE SCALE GENOMIC DNA]</scope>
    <source>
        <strain evidence="7 8">NSJ-56</strain>
    </source>
</reference>
<dbReference type="InterPro" id="IPR013324">
    <property type="entry name" value="RNA_pol_sigma_r3/r4-like"/>
</dbReference>
<evidence type="ECO:0000256" key="4">
    <source>
        <dbReference type="ARBA" id="ARBA00023163"/>
    </source>
</evidence>
<keyword evidence="3" id="KW-0731">Sigma factor</keyword>
<evidence type="ECO:0000256" key="2">
    <source>
        <dbReference type="ARBA" id="ARBA00023015"/>
    </source>
</evidence>
<accession>A0ABR7CW57</accession>
<gene>
    <name evidence="7" type="ORF">H8S64_02255</name>
</gene>
<evidence type="ECO:0000259" key="6">
    <source>
        <dbReference type="Pfam" id="PF08281"/>
    </source>
</evidence>
<dbReference type="PANTHER" id="PTHR43133">
    <property type="entry name" value="RNA POLYMERASE ECF-TYPE SIGMA FACTO"/>
    <property type="match status" value="1"/>
</dbReference>
<dbReference type="Gene3D" id="1.10.10.10">
    <property type="entry name" value="Winged helix-like DNA-binding domain superfamily/Winged helix DNA-binding domain"/>
    <property type="match status" value="1"/>
</dbReference>
<dbReference type="RefSeq" id="WP_186974776.1">
    <property type="nucleotide sequence ID" value="NZ_JACOOH010000001.1"/>
</dbReference>
<evidence type="ECO:0000256" key="3">
    <source>
        <dbReference type="ARBA" id="ARBA00023082"/>
    </source>
</evidence>
<dbReference type="InterPro" id="IPR039425">
    <property type="entry name" value="RNA_pol_sigma-70-like"/>
</dbReference>
<dbReference type="InterPro" id="IPR013249">
    <property type="entry name" value="RNA_pol_sigma70_r4_t2"/>
</dbReference>
<dbReference type="InterPro" id="IPR007627">
    <property type="entry name" value="RNA_pol_sigma70_r2"/>
</dbReference>
<comment type="caution">
    <text evidence="7">The sequence shown here is derived from an EMBL/GenBank/DDBJ whole genome shotgun (WGS) entry which is preliminary data.</text>
</comment>
<comment type="similarity">
    <text evidence="1">Belongs to the sigma-70 factor family. ECF subfamily.</text>
</comment>
<dbReference type="EMBL" id="JACOOH010000001">
    <property type="protein sequence ID" value="MBC5619914.1"/>
    <property type="molecule type" value="Genomic_DNA"/>
</dbReference>
<dbReference type="PANTHER" id="PTHR43133:SF46">
    <property type="entry name" value="RNA POLYMERASE SIGMA-70 FACTOR ECF SUBFAMILY"/>
    <property type="match status" value="1"/>
</dbReference>
<dbReference type="Pfam" id="PF04542">
    <property type="entry name" value="Sigma70_r2"/>
    <property type="match status" value="1"/>
</dbReference>
<feature type="domain" description="RNA polymerase sigma factor 70 region 4 type 2" evidence="6">
    <location>
        <begin position="117"/>
        <end position="169"/>
    </location>
</feature>
<sequence>MQVDDKLICRFLGEHDHRGMEILFEYYYRPLVLWADTFLSDIPAAEDVVQDFLVDFWEKRAYERITSGSIRGYLFAAVRNRALKLLEKRDVLREAGGVLPVLVDESDTDWLTEEILQAVEAEIEKLPPRMREVLRAVYIDGLSYRETAEKFVISIATVKTLLVNALKRLRKVFSNFPRFFS</sequence>
<dbReference type="SUPFAM" id="SSF88659">
    <property type="entry name" value="Sigma3 and sigma4 domains of RNA polymerase sigma factors"/>
    <property type="match status" value="1"/>
</dbReference>
<dbReference type="InterPro" id="IPR014284">
    <property type="entry name" value="RNA_pol_sigma-70_dom"/>
</dbReference>
<name>A0ABR7CW57_9BACT</name>
<keyword evidence="2" id="KW-0805">Transcription regulation</keyword>
<evidence type="ECO:0000259" key="5">
    <source>
        <dbReference type="Pfam" id="PF04542"/>
    </source>
</evidence>
<protein>
    <submittedName>
        <fullName evidence="7">Sigma-70 family RNA polymerase sigma factor</fullName>
    </submittedName>
</protein>
<dbReference type="SUPFAM" id="SSF88946">
    <property type="entry name" value="Sigma2 domain of RNA polymerase sigma factors"/>
    <property type="match status" value="1"/>
</dbReference>
<evidence type="ECO:0000313" key="7">
    <source>
        <dbReference type="EMBL" id="MBC5619914.1"/>
    </source>
</evidence>
<proteinExistence type="inferred from homology"/>
<organism evidence="7 8">
    <name type="scientific">Butyricimonas hominis</name>
    <dbReference type="NCBI Taxonomy" id="2763032"/>
    <lineage>
        <taxon>Bacteria</taxon>
        <taxon>Pseudomonadati</taxon>
        <taxon>Bacteroidota</taxon>
        <taxon>Bacteroidia</taxon>
        <taxon>Bacteroidales</taxon>
        <taxon>Odoribacteraceae</taxon>
        <taxon>Butyricimonas</taxon>
    </lineage>
</organism>
<dbReference type="InterPro" id="IPR013325">
    <property type="entry name" value="RNA_pol_sigma_r2"/>
</dbReference>
<dbReference type="InterPro" id="IPR036388">
    <property type="entry name" value="WH-like_DNA-bd_sf"/>
</dbReference>
<dbReference type="Proteomes" id="UP000646484">
    <property type="component" value="Unassembled WGS sequence"/>
</dbReference>
<dbReference type="NCBIfam" id="TIGR02937">
    <property type="entry name" value="sigma70-ECF"/>
    <property type="match status" value="1"/>
</dbReference>
<keyword evidence="8" id="KW-1185">Reference proteome</keyword>